<dbReference type="InterPro" id="IPR000182">
    <property type="entry name" value="GNAT_dom"/>
</dbReference>
<feature type="domain" description="N-acetyltransferase" evidence="1">
    <location>
        <begin position="133"/>
        <end position="279"/>
    </location>
</feature>
<protein>
    <recommendedName>
        <fullName evidence="1">N-acetyltransferase domain-containing protein</fullName>
    </recommendedName>
</protein>
<keyword evidence="3" id="KW-1185">Reference proteome</keyword>
<name>A0A402AT60_9CHLR</name>
<dbReference type="EMBL" id="BIFS01000002">
    <property type="protein sequence ID" value="GCE22320.1"/>
    <property type="molecule type" value="Genomic_DNA"/>
</dbReference>
<reference evidence="3" key="1">
    <citation type="submission" date="2018-12" db="EMBL/GenBank/DDBJ databases">
        <title>Tengunoibacter tsumagoiensis gen. nov., sp. nov., Dictyobacter kobayashii sp. nov., D. alpinus sp. nov., and D. joshuensis sp. nov. and description of Dictyobacteraceae fam. nov. within the order Ktedonobacterales isolated from Tengu-no-mugimeshi.</title>
        <authorList>
            <person name="Wang C.M."/>
            <person name="Zheng Y."/>
            <person name="Sakai Y."/>
            <person name="Toyoda A."/>
            <person name="Minakuchi Y."/>
            <person name="Abe K."/>
            <person name="Yokota A."/>
            <person name="Yabe S."/>
        </authorList>
    </citation>
    <scope>NUCLEOTIDE SEQUENCE [LARGE SCALE GENOMIC DNA]</scope>
    <source>
        <strain evidence="3">Uno11</strain>
    </source>
</reference>
<dbReference type="GO" id="GO:0016747">
    <property type="term" value="F:acyltransferase activity, transferring groups other than amino-acyl groups"/>
    <property type="evidence" value="ECO:0007669"/>
    <property type="project" value="InterPro"/>
</dbReference>
<proteinExistence type="predicted"/>
<sequence length="279" mass="31166">MQPFHDFSARSLIEVIEANTREFLLALGRLGGGEDLDRADRQWIIGGSPLAYHNCVVRACLTEETMDEAIVSSIQRFQAYNVPGSWHVGPWMRPENLGERLVAHGFTHEGNEPGMAVDLLRLNAHISTPQGLVIERVRNEQDLEVWTRTLAMGFGEGEIEANWVGAMYHKSGFAEDGLWHHYLGRWNGEPVATTSLFLGAGVAGIYFVFTIPTARRQGIGAAITFAALQDASRRGYRVGILGSSSMGYPVYRRLGFQEYCQIEMYEWTPRENGPLFASQ</sequence>
<dbReference type="Proteomes" id="UP000287188">
    <property type="component" value="Unassembled WGS sequence"/>
</dbReference>
<dbReference type="InterPro" id="IPR016181">
    <property type="entry name" value="Acyl_CoA_acyltransferase"/>
</dbReference>
<accession>A0A402AT60</accession>
<gene>
    <name evidence="2" type="ORF">KDK_61200</name>
</gene>
<dbReference type="SUPFAM" id="SSF55729">
    <property type="entry name" value="Acyl-CoA N-acyltransferases (Nat)"/>
    <property type="match status" value="1"/>
</dbReference>
<dbReference type="RefSeq" id="WP_170207751.1">
    <property type="nucleotide sequence ID" value="NZ_BIFS01000002.1"/>
</dbReference>
<evidence type="ECO:0000313" key="2">
    <source>
        <dbReference type="EMBL" id="GCE22320.1"/>
    </source>
</evidence>
<dbReference type="CDD" id="cd04301">
    <property type="entry name" value="NAT_SF"/>
    <property type="match status" value="1"/>
</dbReference>
<dbReference type="PROSITE" id="PS51186">
    <property type="entry name" value="GNAT"/>
    <property type="match status" value="1"/>
</dbReference>
<dbReference type="Gene3D" id="3.40.630.30">
    <property type="match status" value="1"/>
</dbReference>
<evidence type="ECO:0000313" key="3">
    <source>
        <dbReference type="Proteomes" id="UP000287188"/>
    </source>
</evidence>
<dbReference type="AlphaFoldDB" id="A0A402AT60"/>
<evidence type="ECO:0000259" key="1">
    <source>
        <dbReference type="PROSITE" id="PS51186"/>
    </source>
</evidence>
<comment type="caution">
    <text evidence="2">The sequence shown here is derived from an EMBL/GenBank/DDBJ whole genome shotgun (WGS) entry which is preliminary data.</text>
</comment>
<organism evidence="2 3">
    <name type="scientific">Dictyobacter kobayashii</name>
    <dbReference type="NCBI Taxonomy" id="2014872"/>
    <lineage>
        <taxon>Bacteria</taxon>
        <taxon>Bacillati</taxon>
        <taxon>Chloroflexota</taxon>
        <taxon>Ktedonobacteria</taxon>
        <taxon>Ktedonobacterales</taxon>
        <taxon>Dictyobacteraceae</taxon>
        <taxon>Dictyobacter</taxon>
    </lineage>
</organism>
<dbReference type="Pfam" id="PF00583">
    <property type="entry name" value="Acetyltransf_1"/>
    <property type="match status" value="1"/>
</dbReference>